<comment type="caution">
    <text evidence="5">The sequence shown here is derived from an EMBL/GenBank/DDBJ whole genome shotgun (WGS) entry which is preliminary data.</text>
</comment>
<reference evidence="6" key="1">
    <citation type="journal article" date="2017" name="Plant J.">
        <title>The pomegranate (Punica granatum L.) genome and the genomics of punicalagin biosynthesis.</title>
        <authorList>
            <person name="Qin G."/>
            <person name="Xu C."/>
            <person name="Ming R."/>
            <person name="Tang H."/>
            <person name="Guyot R."/>
            <person name="Kramer E.M."/>
            <person name="Hu Y."/>
            <person name="Yi X."/>
            <person name="Qi Y."/>
            <person name="Xu X."/>
            <person name="Gao Z."/>
            <person name="Pan H."/>
            <person name="Jian J."/>
            <person name="Tian Y."/>
            <person name="Yue Z."/>
            <person name="Xu Y."/>
        </authorList>
    </citation>
    <scope>NUCLEOTIDE SEQUENCE [LARGE SCALE GENOMIC DNA]</scope>
    <source>
        <strain evidence="6">cv. Dabenzi</strain>
    </source>
</reference>
<evidence type="ECO:0000256" key="2">
    <source>
        <dbReference type="PROSITE-ProRule" id="PRU00663"/>
    </source>
</evidence>
<dbReference type="PANTHER" id="PTHR33101:SF6">
    <property type="entry name" value="ROP GUANINE NUCLEOTIDE EXCHANGE FACTOR 1"/>
    <property type="match status" value="1"/>
</dbReference>
<dbReference type="EMBL" id="MTKT01000799">
    <property type="protein sequence ID" value="OWM88125.1"/>
    <property type="molecule type" value="Genomic_DNA"/>
</dbReference>
<evidence type="ECO:0000313" key="6">
    <source>
        <dbReference type="Proteomes" id="UP000197138"/>
    </source>
</evidence>
<keyword evidence="1 2" id="KW-0344">Guanine-nucleotide releasing factor</keyword>
<proteinExistence type="predicted"/>
<accession>A0A218XSG6</accession>
<name>A0A218XSG6_PUNGR</name>
<protein>
    <recommendedName>
        <fullName evidence="4">PRONE domain-containing protein</fullName>
    </recommendedName>
</protein>
<sequence>MSKCNHRRSDDDRGSVSSNNDDCDRCGRYSLSAKVSESESSSTSFCHLPFNFDGATSISIASFPRRPPLPAAWSFNFRAPIMAPWIGGRDIVFCDNHKEKKKDVELSEVEMMKERFAKLLLGEDMSGSGKGVCIRC</sequence>
<dbReference type="PANTHER" id="PTHR33101">
    <property type="entry name" value="ROP GUANINE NUCLEOTIDE EXCHANGE FACTOR 1"/>
    <property type="match status" value="1"/>
</dbReference>
<dbReference type="PROSITE" id="PS51334">
    <property type="entry name" value="PRONE"/>
    <property type="match status" value="1"/>
</dbReference>
<evidence type="ECO:0000313" key="5">
    <source>
        <dbReference type="EMBL" id="OWM88125.1"/>
    </source>
</evidence>
<gene>
    <name evidence="5" type="ORF">CDL15_Pgr016698</name>
</gene>
<evidence type="ECO:0000256" key="3">
    <source>
        <dbReference type="SAM" id="MobiDB-lite"/>
    </source>
</evidence>
<dbReference type="InterPro" id="IPR005512">
    <property type="entry name" value="PRONE_dom"/>
</dbReference>
<dbReference type="InterPro" id="IPR038937">
    <property type="entry name" value="RopGEF"/>
</dbReference>
<dbReference type="Pfam" id="PF03759">
    <property type="entry name" value="PRONE"/>
    <property type="match status" value="1"/>
</dbReference>
<dbReference type="Proteomes" id="UP000197138">
    <property type="component" value="Unassembled WGS sequence"/>
</dbReference>
<dbReference type="Gene3D" id="1.20.58.2010">
    <property type="entry name" value="PRONE domain, subdomain 1"/>
    <property type="match status" value="1"/>
</dbReference>
<feature type="region of interest" description="Disordered" evidence="3">
    <location>
        <begin position="1"/>
        <end position="25"/>
    </location>
</feature>
<feature type="domain" description="PRONE" evidence="4">
    <location>
        <begin position="99"/>
        <end position="136"/>
    </location>
</feature>
<dbReference type="GO" id="GO:0005085">
    <property type="term" value="F:guanyl-nucleotide exchange factor activity"/>
    <property type="evidence" value="ECO:0007669"/>
    <property type="project" value="UniProtKB-UniRule"/>
</dbReference>
<evidence type="ECO:0000256" key="1">
    <source>
        <dbReference type="ARBA" id="ARBA00022658"/>
    </source>
</evidence>
<organism evidence="5 6">
    <name type="scientific">Punica granatum</name>
    <name type="common">Pomegranate</name>
    <dbReference type="NCBI Taxonomy" id="22663"/>
    <lineage>
        <taxon>Eukaryota</taxon>
        <taxon>Viridiplantae</taxon>
        <taxon>Streptophyta</taxon>
        <taxon>Embryophyta</taxon>
        <taxon>Tracheophyta</taxon>
        <taxon>Spermatophyta</taxon>
        <taxon>Magnoliopsida</taxon>
        <taxon>eudicotyledons</taxon>
        <taxon>Gunneridae</taxon>
        <taxon>Pentapetalae</taxon>
        <taxon>rosids</taxon>
        <taxon>malvids</taxon>
        <taxon>Myrtales</taxon>
        <taxon>Lythraceae</taxon>
        <taxon>Punica</taxon>
    </lineage>
</organism>
<evidence type="ECO:0000259" key="4">
    <source>
        <dbReference type="PROSITE" id="PS51334"/>
    </source>
</evidence>
<dbReference type="AlphaFoldDB" id="A0A218XSG6"/>